<reference evidence="3 4" key="1">
    <citation type="journal article" date="2016" name="Int. J. Mol. Sci.">
        <title>Comparative genomics of the extreme acidophile Acidithiobacillus thiooxidans reveals intraspecific divergence and niche adaptation.</title>
        <authorList>
            <person name="Zhang X."/>
            <person name="Feng X."/>
            <person name="Tao J."/>
            <person name="Ma L."/>
            <person name="Xiao Y."/>
            <person name="Liang Y."/>
            <person name="Liu X."/>
            <person name="Yin H."/>
        </authorList>
    </citation>
    <scope>NUCLEOTIDE SEQUENCE [LARGE SCALE GENOMIC DNA]</scope>
    <source>
        <strain evidence="3 4">A02</strain>
    </source>
</reference>
<name>A0A1C2IN50_ACITH</name>
<evidence type="ECO:0000313" key="4">
    <source>
        <dbReference type="Proteomes" id="UP000094893"/>
    </source>
</evidence>
<sequence length="228" mass="23928">MIGLALLQKCAPEVAQVTMAAIVQGESGGDAYAINDNTSGLHYFPETRSQAVAIARTLIAAGHKIDMGLGQVDSENLGWLHMGISQAFDACDNLNAAQRILVGAYRQAGANGVESLAGAFEAYNSGRTWGDQGYAQGVFRNAGVEIPAIPGGQLAPWVSRPVGGGVGMGKERGIGKSAPVRPVIMMPPKSWQSLTKGEDFPVTRHHGKSQTKELQNASSVTGIWTAAR</sequence>
<dbReference type="Proteomes" id="UP000094893">
    <property type="component" value="Unassembled WGS sequence"/>
</dbReference>
<dbReference type="Gene3D" id="1.10.530.10">
    <property type="match status" value="1"/>
</dbReference>
<accession>A0A1C2IN50</accession>
<dbReference type="EMBL" id="LWSA01000105">
    <property type="protein sequence ID" value="OCX73441.1"/>
    <property type="molecule type" value="Genomic_DNA"/>
</dbReference>
<evidence type="ECO:0000259" key="2">
    <source>
        <dbReference type="Pfam" id="PF01464"/>
    </source>
</evidence>
<dbReference type="InterPro" id="IPR008258">
    <property type="entry name" value="Transglycosylase_SLT_dom_1"/>
</dbReference>
<dbReference type="Pfam" id="PF01464">
    <property type="entry name" value="SLT"/>
    <property type="match status" value="1"/>
</dbReference>
<dbReference type="CDD" id="cd16892">
    <property type="entry name" value="LT_VirB1-like"/>
    <property type="match status" value="1"/>
</dbReference>
<dbReference type="AlphaFoldDB" id="A0A1C2IN50"/>
<protein>
    <recommendedName>
        <fullName evidence="2">Transglycosylase SLT domain-containing protein</fullName>
    </recommendedName>
</protein>
<organism evidence="3 4">
    <name type="scientific">Acidithiobacillus thiooxidans</name>
    <name type="common">Thiobacillus thiooxidans</name>
    <dbReference type="NCBI Taxonomy" id="930"/>
    <lineage>
        <taxon>Bacteria</taxon>
        <taxon>Pseudomonadati</taxon>
        <taxon>Pseudomonadota</taxon>
        <taxon>Acidithiobacillia</taxon>
        <taxon>Acidithiobacillales</taxon>
        <taxon>Acidithiobacillaceae</taxon>
        <taxon>Acidithiobacillus</taxon>
    </lineage>
</organism>
<feature type="compositionally biased region" description="Polar residues" evidence="1">
    <location>
        <begin position="212"/>
        <end position="222"/>
    </location>
</feature>
<evidence type="ECO:0000256" key="1">
    <source>
        <dbReference type="SAM" id="MobiDB-lite"/>
    </source>
</evidence>
<evidence type="ECO:0000313" key="3">
    <source>
        <dbReference type="EMBL" id="OCX73441.1"/>
    </source>
</evidence>
<feature type="domain" description="Transglycosylase SLT" evidence="2">
    <location>
        <begin position="9"/>
        <end position="127"/>
    </location>
</feature>
<dbReference type="SUPFAM" id="SSF53955">
    <property type="entry name" value="Lysozyme-like"/>
    <property type="match status" value="1"/>
</dbReference>
<proteinExistence type="predicted"/>
<gene>
    <name evidence="3" type="ORF">A6P07_08540</name>
</gene>
<comment type="caution">
    <text evidence="3">The sequence shown here is derived from an EMBL/GenBank/DDBJ whole genome shotgun (WGS) entry which is preliminary data.</text>
</comment>
<feature type="region of interest" description="Disordered" evidence="1">
    <location>
        <begin position="203"/>
        <end position="228"/>
    </location>
</feature>
<dbReference type="InterPro" id="IPR023346">
    <property type="entry name" value="Lysozyme-like_dom_sf"/>
</dbReference>